<dbReference type="InterPro" id="IPR001547">
    <property type="entry name" value="Glyco_hydro_5"/>
</dbReference>
<dbReference type="SUPFAM" id="SSF51445">
    <property type="entry name" value="(Trans)glycosidases"/>
    <property type="match status" value="1"/>
</dbReference>
<keyword evidence="12" id="KW-0326">Glycosidase</keyword>
<dbReference type="OrthoDB" id="406631at2759"/>
<evidence type="ECO:0000256" key="9">
    <source>
        <dbReference type="ARBA" id="ARBA00022989"/>
    </source>
</evidence>
<dbReference type="InterPro" id="IPR043987">
    <property type="entry name" value="CCZ1/INTU/HSP4_longin_1"/>
</dbReference>
<dbReference type="GO" id="GO:0004672">
    <property type="term" value="F:protein kinase activity"/>
    <property type="evidence" value="ECO:0007669"/>
    <property type="project" value="InterPro"/>
</dbReference>
<dbReference type="EMBL" id="LHPG02000007">
    <property type="protein sequence ID" value="PRW57441.1"/>
    <property type="molecule type" value="Genomic_DNA"/>
</dbReference>
<feature type="transmembrane region" description="Helical" evidence="14">
    <location>
        <begin position="1365"/>
        <end position="1387"/>
    </location>
</feature>
<evidence type="ECO:0000259" key="15">
    <source>
        <dbReference type="PROSITE" id="PS50011"/>
    </source>
</evidence>
<keyword evidence="17" id="KW-1185">Reference proteome</keyword>
<keyword evidence="7" id="KW-0967">Endosome</keyword>
<evidence type="ECO:0000256" key="1">
    <source>
        <dbReference type="ARBA" id="ARBA00004337"/>
    </source>
</evidence>
<keyword evidence="10" id="KW-0333">Golgi apparatus</keyword>
<feature type="compositionally biased region" description="Low complexity" evidence="13">
    <location>
        <begin position="335"/>
        <end position="349"/>
    </location>
</feature>
<feature type="region of interest" description="Disordered" evidence="13">
    <location>
        <begin position="318"/>
        <end position="349"/>
    </location>
</feature>
<proteinExistence type="inferred from homology"/>
<feature type="transmembrane region" description="Helical" evidence="14">
    <location>
        <begin position="1128"/>
        <end position="1149"/>
    </location>
</feature>
<dbReference type="PROSITE" id="PS50011">
    <property type="entry name" value="PROTEIN_KINASE_DOM"/>
    <property type="match status" value="1"/>
</dbReference>
<protein>
    <submittedName>
        <fullName evidence="16">Transmembrane 9 superfamily member 4 isoform A</fullName>
    </submittedName>
</protein>
<evidence type="ECO:0000256" key="2">
    <source>
        <dbReference type="ARBA" id="ARBA00004653"/>
    </source>
</evidence>
<dbReference type="Gene3D" id="3.20.20.80">
    <property type="entry name" value="Glycosidases"/>
    <property type="match status" value="1"/>
</dbReference>
<name>A0A2P6TTP1_CHLSO</name>
<feature type="transmembrane region" description="Helical" evidence="14">
    <location>
        <begin position="1238"/>
        <end position="1261"/>
    </location>
</feature>
<dbReference type="Proteomes" id="UP000239899">
    <property type="component" value="Unassembled WGS sequence"/>
</dbReference>
<dbReference type="GO" id="GO:0016192">
    <property type="term" value="P:vesicle-mediated transport"/>
    <property type="evidence" value="ECO:0007669"/>
    <property type="project" value="InterPro"/>
</dbReference>
<dbReference type="SUPFAM" id="SSF56112">
    <property type="entry name" value="Protein kinase-like (PK-like)"/>
    <property type="match status" value="1"/>
</dbReference>
<dbReference type="Pfam" id="PF00069">
    <property type="entry name" value="Pkinase"/>
    <property type="match status" value="1"/>
</dbReference>
<keyword evidence="6" id="KW-0732">Signal</keyword>
<gene>
    <name evidence="16" type="ORF">C2E21_3883</name>
</gene>
<dbReference type="Pfam" id="PF19031">
    <property type="entry name" value="Intu_longin_1"/>
    <property type="match status" value="1"/>
</dbReference>
<evidence type="ECO:0000256" key="12">
    <source>
        <dbReference type="ARBA" id="ARBA00023295"/>
    </source>
</evidence>
<dbReference type="InterPro" id="IPR008271">
    <property type="entry name" value="Ser/Thr_kinase_AS"/>
</dbReference>
<keyword evidence="8" id="KW-0378">Hydrolase</keyword>
<dbReference type="GO" id="GO:0004553">
    <property type="term" value="F:hydrolase activity, hydrolyzing O-glycosyl compounds"/>
    <property type="evidence" value="ECO:0007669"/>
    <property type="project" value="InterPro"/>
</dbReference>
<evidence type="ECO:0000256" key="4">
    <source>
        <dbReference type="ARBA" id="ARBA00005641"/>
    </source>
</evidence>
<comment type="similarity">
    <text evidence="4">Belongs to the glycosyl hydrolase 5 (cellulase A) family.</text>
</comment>
<evidence type="ECO:0000256" key="6">
    <source>
        <dbReference type="ARBA" id="ARBA00022729"/>
    </source>
</evidence>
<feature type="transmembrane region" description="Helical" evidence="14">
    <location>
        <begin position="1394"/>
        <end position="1416"/>
    </location>
</feature>
<accession>A0A2P6TTP1</accession>
<sequence length="1957" mass="211487">MSGGPELQLLVFDTRRGNAEGREQDKLLAFFPPALPPVQQSGLAGLLHGLLLFTANFTGTPRPRWDVAETDSGLWVMHEPEPHIWFAALAPKAWLPRHASEVGLRCLLAQMHLLATVLCGSVQGLLDQDPSGAAARRALQAVLQRLGRQLSSTHSWQHRELRNPLADASLPPLLALPPGASLAVQSVANHAMQAAVAGQGRPVHGVLLLYGPHLLWSSLPPRDTAALFALIATGLLHASASSGGSNNSSGGAGNGSSDAAAEAVPDLRALDGGCWQQLPSGFLALRGSLDAAITRDRSAAVQVPLVRLQLAGPLAAPAAVEQQQGSDGSWDREQQAAPPGAGAVEAEEGASQAAPYGPYHLLPLLEGKLLLGLLLEGGTPLTSQLLAQLHALLAGPAKQLAAQVGEELRGSKVEAAHLPGFRYLYRDEALGVGRASPRPKVSAMSHHARSLAAAVRSSLGSGPLLGGAAAEASAAGGSDSEDGAAVYNEPVLEVLAKSSQDCWVAAWRPEGEGRQLLAVRERRSERAWAAVFEVEEVQGGCRLALKRTLITELSPKEREVSVNELRLQASLHHPNLVRYHDGFIEGDKHLCAVMDLLPAGDLEGVIRAHIKRRQRLPEADVWCYLLQACRGLDHLHQHSIIHRDIKPANMLLGQNGLLKVADLGVAGVLQATCVRVQIGTPNYMAPEIWKRQCQTVKADVFSLGATLYELCMLRHLFTGASEAEVQRRIEGWTAADAAAAAAQLLPQYSRELTGLLEAMLQPDRDLRPCAATILEQHGTPQRLAALPRPPADACTDAVLEVCEEQETPRVLPLLPPVDVTDDLQQLNERLPLPSCGWPKAAADAQAVAVGQEQASCPKGRVEGSVTSPGTPARRRRNGCRTIKLEAPLSYYSMPLCKPPESVPGAPATFNPAMLLLGAESSPYNVTTMTLQKGLTACNGHAYPGHAHPALTQSEVQRLQDSIRQGHRVRLSLDGLPITTYDLQQHSERVRPGFEVGYELGGKFYINNHLMFLVLVNEVGSQDQLGTMASAAANGQAVDRLQPPAQQQKFHIVGFEVVACSIGRTPGETIDKRLMCPQSYEGDPNATKPQEVKEGARIVYTYDVYYRETTNITWPSRWCAYLSMPAGGEVHWCSLLNSLVIVSVLSIAMARITRATTIRRDPQRQEQLLVEGGQAQKAEQGRWQMPGAAVFRAPSSPRSLCVLVGAGLQVAASTLPTLFFAAVLEGQQHYLSPALQGPLLAAALAMYLLLSVASGYCAVWLWGLVNRSYEGWLHVCWRAPTLVPAVTAAVFSCLSLVLTSAVGDKSNAILPAGVITSIALLWLLIATPLSYLGGMLATRQEIWQYPTHSNQILPHSRLSLLARRPLVLTLAAGLVPFATILLELYFAMGSIWQGYLYASFGFAFLKAVMAVIITAQLSINCTYVQLSTEDYQWWWRSYYHGASISMYVLLYALAFCAKRLDQLSGPLPLVRYLSTMGLLAWMQGPTRLLAAALAVLLLALARPCHGQQDEPQGFIRISNGRFVDDLCNEYRFSGWNAWRVLDSAVSDPAHITRRFQQAQAARLNLMRFFIAGDEGGPVLATAPGQLDESAARGLDFVLAEAAKYGIKVTPVFLNLWKQNGGVPKFEQWCSTAGLNTKPRPDLDLRPEPVLNETERLQTPFDWLMSPTCRDQVKAYMSSVVNRRNSITGVLYRDDPTIFSYNIMNEPRCKYCGPEAVDSWYGEMADHLKQVDPNHLVTTGEEGFFVEGDPMAGADPNDGNLWAIRSGQDFRANHAHKNIDYSVIHLWPDNWRRTPLGTDFGQQWIDAHIQVAAQLGKPLVLEEFGKVAGDGNITSVRDPWFQLVNDAVDASLTSGGPLRGALFWQWDGEVGTRGDSAVRSGDTTFGIIQAFSHKMAATAPTAVPGCLPRGNATSDAAPAVNAPVLPSSTGNISGGTTPGMVSLLPTDSSQPAGRKLLRG</sequence>
<dbReference type="InterPro" id="IPR000719">
    <property type="entry name" value="Prot_kinase_dom"/>
</dbReference>
<evidence type="ECO:0000256" key="8">
    <source>
        <dbReference type="ARBA" id="ARBA00022801"/>
    </source>
</evidence>
<dbReference type="Gene3D" id="3.30.200.20">
    <property type="entry name" value="Phosphorylase Kinase, domain 1"/>
    <property type="match status" value="1"/>
</dbReference>
<dbReference type="GO" id="GO:0005524">
    <property type="term" value="F:ATP binding"/>
    <property type="evidence" value="ECO:0007669"/>
    <property type="project" value="InterPro"/>
</dbReference>
<dbReference type="PROSITE" id="PS00108">
    <property type="entry name" value="PROTEIN_KINASE_ST"/>
    <property type="match status" value="1"/>
</dbReference>
<feature type="transmembrane region" description="Helical" evidence="14">
    <location>
        <begin position="1281"/>
        <end position="1301"/>
    </location>
</feature>
<evidence type="ECO:0000256" key="7">
    <source>
        <dbReference type="ARBA" id="ARBA00022753"/>
    </source>
</evidence>
<dbReference type="Pfam" id="PF26410">
    <property type="entry name" value="GH5_mannosidase"/>
    <property type="match status" value="1"/>
</dbReference>
<evidence type="ECO:0000256" key="14">
    <source>
        <dbReference type="SAM" id="Phobius"/>
    </source>
</evidence>
<dbReference type="InterPro" id="IPR004240">
    <property type="entry name" value="EMP70"/>
</dbReference>
<dbReference type="GO" id="GO:0000139">
    <property type="term" value="C:Golgi membrane"/>
    <property type="evidence" value="ECO:0007669"/>
    <property type="project" value="UniProtKB-SubCell"/>
</dbReference>
<dbReference type="PANTHER" id="PTHR10766">
    <property type="entry name" value="TRANSMEMBRANE 9 SUPERFAMILY PROTEIN"/>
    <property type="match status" value="1"/>
</dbReference>
<dbReference type="GO" id="GO:0072657">
    <property type="term" value="P:protein localization to membrane"/>
    <property type="evidence" value="ECO:0007669"/>
    <property type="project" value="TreeGrafter"/>
</dbReference>
<feature type="domain" description="Protein kinase" evidence="15">
    <location>
        <begin position="517"/>
        <end position="780"/>
    </location>
</feature>
<dbReference type="SMART" id="SM00220">
    <property type="entry name" value="S_TKc"/>
    <property type="match status" value="1"/>
</dbReference>
<comment type="subcellular location">
    <subcellularLocation>
        <location evidence="1">Endosome membrane</location>
        <topology evidence="1">Multi-pass membrane protein</topology>
    </subcellularLocation>
    <subcellularLocation>
        <location evidence="2">Golgi apparatus membrane</location>
        <topology evidence="2">Multi-pass membrane protein</topology>
    </subcellularLocation>
</comment>
<feature type="region of interest" description="Disordered" evidence="13">
    <location>
        <begin position="1926"/>
        <end position="1957"/>
    </location>
</feature>
<evidence type="ECO:0000256" key="10">
    <source>
        <dbReference type="ARBA" id="ARBA00023034"/>
    </source>
</evidence>
<dbReference type="InterPro" id="IPR017853">
    <property type="entry name" value="GH"/>
</dbReference>
<dbReference type="PANTHER" id="PTHR10766:SF55">
    <property type="entry name" value="TRANSMEMBRANE 9 SUPERFAMILY MEMBER 4"/>
    <property type="match status" value="1"/>
</dbReference>
<keyword evidence="9 14" id="KW-1133">Transmembrane helix</keyword>
<reference evidence="16 17" key="1">
    <citation type="journal article" date="2018" name="Plant J.">
        <title>Genome sequences of Chlorella sorokiniana UTEX 1602 and Micractinium conductrix SAG 241.80: implications to maltose excretion by a green alga.</title>
        <authorList>
            <person name="Arriola M.B."/>
            <person name="Velmurugan N."/>
            <person name="Zhang Y."/>
            <person name="Plunkett M.H."/>
            <person name="Hondzo H."/>
            <person name="Barney B.M."/>
        </authorList>
    </citation>
    <scope>NUCLEOTIDE SEQUENCE [LARGE SCALE GENOMIC DNA]</scope>
    <source>
        <strain evidence="17">UTEX 1602</strain>
    </source>
</reference>
<evidence type="ECO:0000313" key="17">
    <source>
        <dbReference type="Proteomes" id="UP000239899"/>
    </source>
</evidence>
<evidence type="ECO:0000313" key="16">
    <source>
        <dbReference type="EMBL" id="PRW57441.1"/>
    </source>
</evidence>
<dbReference type="Pfam" id="PF02990">
    <property type="entry name" value="EMP70"/>
    <property type="match status" value="1"/>
</dbReference>
<organism evidence="16 17">
    <name type="scientific">Chlorella sorokiniana</name>
    <name type="common">Freshwater green alga</name>
    <dbReference type="NCBI Taxonomy" id="3076"/>
    <lineage>
        <taxon>Eukaryota</taxon>
        <taxon>Viridiplantae</taxon>
        <taxon>Chlorophyta</taxon>
        <taxon>core chlorophytes</taxon>
        <taxon>Trebouxiophyceae</taxon>
        <taxon>Chlorellales</taxon>
        <taxon>Chlorellaceae</taxon>
        <taxon>Chlorella clade</taxon>
        <taxon>Chlorella</taxon>
    </lineage>
</organism>
<evidence type="ECO:0000256" key="3">
    <source>
        <dbReference type="ARBA" id="ARBA00005227"/>
    </source>
</evidence>
<feature type="transmembrane region" description="Helical" evidence="14">
    <location>
        <begin position="1308"/>
        <end position="1330"/>
    </location>
</feature>
<keyword evidence="11 14" id="KW-0472">Membrane</keyword>
<comment type="caution">
    <text evidence="16">The sequence shown here is derived from an EMBL/GenBank/DDBJ whole genome shotgun (WGS) entry which is preliminary data.</text>
</comment>
<dbReference type="GO" id="GO:0000272">
    <property type="term" value="P:polysaccharide catabolic process"/>
    <property type="evidence" value="ECO:0007669"/>
    <property type="project" value="InterPro"/>
</dbReference>
<feature type="transmembrane region" description="Helical" evidence="14">
    <location>
        <begin position="1436"/>
        <end position="1456"/>
    </location>
</feature>
<evidence type="ECO:0000256" key="11">
    <source>
        <dbReference type="ARBA" id="ARBA00023136"/>
    </source>
</evidence>
<dbReference type="InterPro" id="IPR011009">
    <property type="entry name" value="Kinase-like_dom_sf"/>
</dbReference>
<keyword evidence="5 14" id="KW-0812">Transmembrane</keyword>
<comment type="similarity">
    <text evidence="3">Belongs to the nonaspanin (TM9SF) (TC 9.A.2) family.</text>
</comment>
<evidence type="ECO:0000256" key="13">
    <source>
        <dbReference type="SAM" id="MobiDB-lite"/>
    </source>
</evidence>
<evidence type="ECO:0000256" key="5">
    <source>
        <dbReference type="ARBA" id="ARBA00022692"/>
    </source>
</evidence>
<dbReference type="GO" id="GO:0010008">
    <property type="term" value="C:endosome membrane"/>
    <property type="evidence" value="ECO:0007669"/>
    <property type="project" value="UniProtKB-SubCell"/>
</dbReference>
<dbReference type="Gene3D" id="1.10.510.10">
    <property type="entry name" value="Transferase(Phosphotransferase) domain 1"/>
    <property type="match status" value="1"/>
</dbReference>